<reference evidence="2" key="1">
    <citation type="journal article" date="2007" name="Nature">
        <title>The grapevine genome sequence suggests ancestral hexaploidization in major angiosperm phyla.</title>
        <authorList>
            <consortium name="The French-Italian Public Consortium for Grapevine Genome Characterization."/>
            <person name="Jaillon O."/>
            <person name="Aury J.-M."/>
            <person name="Noel B."/>
            <person name="Policriti A."/>
            <person name="Clepet C."/>
            <person name="Casagrande A."/>
            <person name="Choisne N."/>
            <person name="Aubourg S."/>
            <person name="Vitulo N."/>
            <person name="Jubin C."/>
            <person name="Vezzi A."/>
            <person name="Legeai F."/>
            <person name="Hugueney P."/>
            <person name="Dasilva C."/>
            <person name="Horner D."/>
            <person name="Mica E."/>
            <person name="Jublot D."/>
            <person name="Poulain J."/>
            <person name="Bruyere C."/>
            <person name="Billault A."/>
            <person name="Segurens B."/>
            <person name="Gouyvenoux M."/>
            <person name="Ugarte E."/>
            <person name="Cattonaro F."/>
            <person name="Anthouard V."/>
            <person name="Vico V."/>
            <person name="Del Fabbro C."/>
            <person name="Alaux M."/>
            <person name="Di Gaspero G."/>
            <person name="Dumas V."/>
            <person name="Felice N."/>
            <person name="Paillard S."/>
            <person name="Juman I."/>
            <person name="Moroldo M."/>
            <person name="Scalabrin S."/>
            <person name="Canaguier A."/>
            <person name="Le Clainche I."/>
            <person name="Malacrida G."/>
            <person name="Durand E."/>
            <person name="Pesole G."/>
            <person name="Laucou V."/>
            <person name="Chatelet P."/>
            <person name="Merdinoglu D."/>
            <person name="Delledonne M."/>
            <person name="Pezzotti M."/>
            <person name="Lecharny A."/>
            <person name="Scarpelli C."/>
            <person name="Artiguenave F."/>
            <person name="Pe M.E."/>
            <person name="Valle G."/>
            <person name="Morgante M."/>
            <person name="Caboche M."/>
            <person name="Adam-Blondon A.-F."/>
            <person name="Weissenbach J."/>
            <person name="Quetier F."/>
            <person name="Wincker P."/>
        </authorList>
    </citation>
    <scope>NUCLEOTIDE SEQUENCE [LARGE SCALE GENOMIC DNA]</scope>
    <source>
        <strain evidence="2">cv. Pinot noir / PN40024</strain>
    </source>
</reference>
<proteinExistence type="predicted"/>
<dbReference type="AlphaFoldDB" id="F6HY08"/>
<dbReference type="HOGENOM" id="CLU_3352128_0_0_1"/>
<evidence type="ECO:0000313" key="1">
    <source>
        <dbReference type="EMBL" id="CCB59331.1"/>
    </source>
</evidence>
<evidence type="ECO:0000313" key="2">
    <source>
        <dbReference type="Proteomes" id="UP000009183"/>
    </source>
</evidence>
<sequence>MNYFFRVNIQYCSSFVVCFNIDEVQDSNARELQWTIK</sequence>
<protein>
    <submittedName>
        <fullName evidence="1">Uncharacterized protein</fullName>
    </submittedName>
</protein>
<dbReference type="EMBL" id="FN596494">
    <property type="protein sequence ID" value="CCB59331.1"/>
    <property type="molecule type" value="Genomic_DNA"/>
</dbReference>
<name>F6HY08_VITVI</name>
<organism evidence="1 2">
    <name type="scientific">Vitis vinifera</name>
    <name type="common">Grape</name>
    <dbReference type="NCBI Taxonomy" id="29760"/>
    <lineage>
        <taxon>Eukaryota</taxon>
        <taxon>Viridiplantae</taxon>
        <taxon>Streptophyta</taxon>
        <taxon>Embryophyta</taxon>
        <taxon>Tracheophyta</taxon>
        <taxon>Spermatophyta</taxon>
        <taxon>Magnoliopsida</taxon>
        <taxon>eudicotyledons</taxon>
        <taxon>Gunneridae</taxon>
        <taxon>Pentapetalae</taxon>
        <taxon>rosids</taxon>
        <taxon>Vitales</taxon>
        <taxon>Vitaceae</taxon>
        <taxon>Viteae</taxon>
        <taxon>Vitis</taxon>
    </lineage>
</organism>
<gene>
    <name evidence="1" type="ordered locus">VIT_09s0002g01960</name>
</gene>
<dbReference type="InParanoid" id="F6HY08"/>
<dbReference type="Proteomes" id="UP000009183">
    <property type="component" value="Chromosome 9"/>
</dbReference>
<dbReference type="PaxDb" id="29760-VIT_09s0002g01960.t01"/>
<keyword evidence="2" id="KW-1185">Reference proteome</keyword>
<accession>F6HY08</accession>